<evidence type="ECO:0000256" key="3">
    <source>
        <dbReference type="SAM" id="SignalP"/>
    </source>
</evidence>
<dbReference type="GeneID" id="136080639"/>
<dbReference type="Proteomes" id="UP001652625">
    <property type="component" value="Chromosome 05"/>
</dbReference>
<dbReference type="SUPFAM" id="SSF57196">
    <property type="entry name" value="EGF/Laminin"/>
    <property type="match status" value="1"/>
</dbReference>
<gene>
    <name evidence="5" type="primary">LOC136080639</name>
</gene>
<dbReference type="InterPro" id="IPR052065">
    <property type="entry name" value="Compl_asym_regulator"/>
</dbReference>
<keyword evidence="2" id="KW-1015">Disulfide bond</keyword>
<evidence type="ECO:0000313" key="5">
    <source>
        <dbReference type="RefSeq" id="XP_065653618.1"/>
    </source>
</evidence>
<dbReference type="SMART" id="SM00209">
    <property type="entry name" value="TSP1"/>
    <property type="match status" value="2"/>
</dbReference>
<dbReference type="PANTHER" id="PTHR22906:SF21">
    <property type="entry name" value="SEMA DOMAIN-CONTAINING PROTEIN"/>
    <property type="match status" value="1"/>
</dbReference>
<evidence type="ECO:0000256" key="1">
    <source>
        <dbReference type="ARBA" id="ARBA00022737"/>
    </source>
</evidence>
<dbReference type="SUPFAM" id="SSF82895">
    <property type="entry name" value="TSP-1 type 1 repeat"/>
    <property type="match status" value="2"/>
</dbReference>
<protein>
    <submittedName>
        <fullName evidence="5">Uncharacterized protein LOC136080639 isoform X1</fullName>
    </submittedName>
</protein>
<feature type="chain" id="PRO_5046413121" evidence="3">
    <location>
        <begin position="19"/>
        <end position="451"/>
    </location>
</feature>
<keyword evidence="3" id="KW-0732">Signal</keyword>
<keyword evidence="1" id="KW-0677">Repeat</keyword>
<name>A0ABM4BWL1_HYDVU</name>
<dbReference type="InterPro" id="IPR000884">
    <property type="entry name" value="TSP1_rpt"/>
</dbReference>
<dbReference type="PANTHER" id="PTHR22906">
    <property type="entry name" value="PROPERDIN"/>
    <property type="match status" value="1"/>
</dbReference>
<organism evidence="4 5">
    <name type="scientific">Hydra vulgaris</name>
    <name type="common">Hydra</name>
    <name type="synonym">Hydra attenuata</name>
    <dbReference type="NCBI Taxonomy" id="6087"/>
    <lineage>
        <taxon>Eukaryota</taxon>
        <taxon>Metazoa</taxon>
        <taxon>Cnidaria</taxon>
        <taxon>Hydrozoa</taxon>
        <taxon>Hydroidolina</taxon>
        <taxon>Anthoathecata</taxon>
        <taxon>Aplanulata</taxon>
        <taxon>Hydridae</taxon>
        <taxon>Hydra</taxon>
    </lineage>
</organism>
<evidence type="ECO:0000256" key="2">
    <source>
        <dbReference type="ARBA" id="ARBA00023157"/>
    </source>
</evidence>
<proteinExistence type="predicted"/>
<evidence type="ECO:0000313" key="4">
    <source>
        <dbReference type="Proteomes" id="UP001652625"/>
    </source>
</evidence>
<sequence>MNFQTVFLILLFVTQTITDSKKDLCSHTACDQYCNTLVGKPVCSCNPGFELQLDKKTCKKVLWNDWSTWSACNVTCGNGFMIRTRLCSRKNNASELCIGNNTDIQKCFNDTTCEESWSSWSNWSTCSNTTGFGQKNRTRLCENKTSIEKCVGKNIEVRNCSKASSRDDLIFWNVTFDQTIERSLLSSVLELNIPEVTSDADYYIIEYFLPPYFTLTFDNPPNGFIKDDLARLKYKYLRKFSPKEKVIHNFAATFNKLDCSLPKFKMVIPIKFTFQNSEGKVLSLMKKYQKNVLCKTNYQSEVSRDKNALSESYGRGIYWDNESSIIYVCMNQHVSSAKTACYYSKNDGRLWKGLDILVGSIIGYHSITKVLYGIHRNQKTYLMLDKIHKKWLALTNDNFLEATKFERFSWKNLENNVAQSFSLGSEQWLSSSEGLFIRKREKDWALKVKWP</sequence>
<dbReference type="InterPro" id="IPR036383">
    <property type="entry name" value="TSP1_rpt_sf"/>
</dbReference>
<accession>A0ABM4BWL1</accession>
<dbReference type="PROSITE" id="PS50092">
    <property type="entry name" value="TSP1"/>
    <property type="match status" value="2"/>
</dbReference>
<dbReference type="Gene3D" id="2.10.25.10">
    <property type="entry name" value="Laminin"/>
    <property type="match status" value="1"/>
</dbReference>
<dbReference type="RefSeq" id="XP_065653618.1">
    <property type="nucleotide sequence ID" value="XM_065797546.1"/>
</dbReference>
<dbReference type="Gene3D" id="2.20.100.10">
    <property type="entry name" value="Thrombospondin type-1 (TSP1) repeat"/>
    <property type="match status" value="2"/>
</dbReference>
<dbReference type="Pfam" id="PF00090">
    <property type="entry name" value="TSP_1"/>
    <property type="match status" value="2"/>
</dbReference>
<keyword evidence="4" id="KW-1185">Reference proteome</keyword>
<feature type="signal peptide" evidence="3">
    <location>
        <begin position="1"/>
        <end position="18"/>
    </location>
</feature>
<reference evidence="5" key="1">
    <citation type="submission" date="2025-08" db="UniProtKB">
        <authorList>
            <consortium name="RefSeq"/>
        </authorList>
    </citation>
    <scope>IDENTIFICATION</scope>
</reference>